<name>A0A067NH44_PLEO1</name>
<feature type="region of interest" description="Disordered" evidence="1">
    <location>
        <begin position="91"/>
        <end position="134"/>
    </location>
</feature>
<dbReference type="EMBL" id="KL198009">
    <property type="protein sequence ID" value="KDQ27194.1"/>
    <property type="molecule type" value="Genomic_DNA"/>
</dbReference>
<accession>A0A067NH44</accession>
<reference evidence="3" key="1">
    <citation type="journal article" date="2014" name="Proc. Natl. Acad. Sci. U.S.A.">
        <title>Extensive sampling of basidiomycete genomes demonstrates inadequacy of the white-rot/brown-rot paradigm for wood decay fungi.</title>
        <authorList>
            <person name="Riley R."/>
            <person name="Salamov A.A."/>
            <person name="Brown D.W."/>
            <person name="Nagy L.G."/>
            <person name="Floudas D."/>
            <person name="Held B.W."/>
            <person name="Levasseur A."/>
            <person name="Lombard V."/>
            <person name="Morin E."/>
            <person name="Otillar R."/>
            <person name="Lindquist E.A."/>
            <person name="Sun H."/>
            <person name="LaButti K.M."/>
            <person name="Schmutz J."/>
            <person name="Jabbour D."/>
            <person name="Luo H."/>
            <person name="Baker S.E."/>
            <person name="Pisabarro A.G."/>
            <person name="Walton J.D."/>
            <person name="Blanchette R.A."/>
            <person name="Henrissat B."/>
            <person name="Martin F."/>
            <person name="Cullen D."/>
            <person name="Hibbett D.S."/>
            <person name="Grigoriev I.V."/>
        </authorList>
    </citation>
    <scope>NUCLEOTIDE SEQUENCE [LARGE SCALE GENOMIC DNA]</scope>
    <source>
        <strain evidence="3">PC15</strain>
    </source>
</reference>
<sequence length="134" mass="15045">MRGNLDISCSPYHRQALGIQREDLNKSNNSRHIPTPYFPPAACQPQTTTMMQNSRGNVSDPAWDSTQQRRKAREAPGTFATYREIVRWGRRRSTGECSGHAVERPQEPHTSAFTTRATPPLPSIPTATYDPQPP</sequence>
<evidence type="ECO:0000256" key="1">
    <source>
        <dbReference type="SAM" id="MobiDB-lite"/>
    </source>
</evidence>
<dbReference type="HOGENOM" id="CLU_1897075_0_0_1"/>
<protein>
    <submittedName>
        <fullName evidence="2">Uncharacterized protein</fullName>
    </submittedName>
</protein>
<evidence type="ECO:0000313" key="2">
    <source>
        <dbReference type="EMBL" id="KDQ27194.1"/>
    </source>
</evidence>
<feature type="region of interest" description="Disordered" evidence="1">
    <location>
        <begin position="26"/>
        <end position="78"/>
    </location>
</feature>
<proteinExistence type="predicted"/>
<gene>
    <name evidence="2" type="ORF">PLEOSDRAFT_1106073</name>
</gene>
<feature type="compositionally biased region" description="Polar residues" evidence="1">
    <location>
        <begin position="108"/>
        <end position="117"/>
    </location>
</feature>
<dbReference type="Proteomes" id="UP000027073">
    <property type="component" value="Unassembled WGS sequence"/>
</dbReference>
<dbReference type="AlphaFoldDB" id="A0A067NH44"/>
<feature type="compositionally biased region" description="Polar residues" evidence="1">
    <location>
        <begin position="44"/>
        <end position="57"/>
    </location>
</feature>
<organism evidence="2 3">
    <name type="scientific">Pleurotus ostreatus (strain PC15)</name>
    <name type="common">Oyster mushroom</name>
    <dbReference type="NCBI Taxonomy" id="1137138"/>
    <lineage>
        <taxon>Eukaryota</taxon>
        <taxon>Fungi</taxon>
        <taxon>Dikarya</taxon>
        <taxon>Basidiomycota</taxon>
        <taxon>Agaricomycotina</taxon>
        <taxon>Agaricomycetes</taxon>
        <taxon>Agaricomycetidae</taxon>
        <taxon>Agaricales</taxon>
        <taxon>Pleurotineae</taxon>
        <taxon>Pleurotaceae</taxon>
        <taxon>Pleurotus</taxon>
    </lineage>
</organism>
<dbReference type="VEuPathDB" id="FungiDB:PLEOSDRAFT_1106073"/>
<dbReference type="InParanoid" id="A0A067NH44"/>
<evidence type="ECO:0000313" key="3">
    <source>
        <dbReference type="Proteomes" id="UP000027073"/>
    </source>
</evidence>